<gene>
    <name evidence="2" type="ORF">GTA08_BOTSDO03400</name>
</gene>
<feature type="region of interest" description="Disordered" evidence="1">
    <location>
        <begin position="145"/>
        <end position="179"/>
    </location>
</feature>
<reference evidence="2" key="1">
    <citation type="submission" date="2020-04" db="EMBL/GenBank/DDBJ databases">
        <title>Genome Assembly and Annotation of Botryosphaeria dothidea sdau 11-99, a Latent Pathogen of Apple Fruit Ring Rot in China.</title>
        <authorList>
            <person name="Yu C."/>
            <person name="Diao Y."/>
            <person name="Lu Q."/>
            <person name="Zhao J."/>
            <person name="Cui S."/>
            <person name="Peng C."/>
            <person name="He B."/>
            <person name="Liu H."/>
        </authorList>
    </citation>
    <scope>NUCLEOTIDE SEQUENCE [LARGE SCALE GENOMIC DNA]</scope>
    <source>
        <strain evidence="2">Sdau11-99</strain>
    </source>
</reference>
<protein>
    <submittedName>
        <fullName evidence="2">Uncharacterized protein</fullName>
    </submittedName>
</protein>
<keyword evidence="3" id="KW-1185">Reference proteome</keyword>
<organism evidence="2 3">
    <name type="scientific">Botryosphaeria dothidea</name>
    <dbReference type="NCBI Taxonomy" id="55169"/>
    <lineage>
        <taxon>Eukaryota</taxon>
        <taxon>Fungi</taxon>
        <taxon>Dikarya</taxon>
        <taxon>Ascomycota</taxon>
        <taxon>Pezizomycotina</taxon>
        <taxon>Dothideomycetes</taxon>
        <taxon>Dothideomycetes incertae sedis</taxon>
        <taxon>Botryosphaeriales</taxon>
        <taxon>Botryosphaeriaceae</taxon>
        <taxon>Botryosphaeria</taxon>
    </lineage>
</organism>
<feature type="region of interest" description="Disordered" evidence="1">
    <location>
        <begin position="1"/>
        <end position="32"/>
    </location>
</feature>
<comment type="caution">
    <text evidence="2">The sequence shown here is derived from an EMBL/GenBank/DDBJ whole genome shotgun (WGS) entry which is preliminary data.</text>
</comment>
<evidence type="ECO:0000313" key="2">
    <source>
        <dbReference type="EMBL" id="KAF4309352.1"/>
    </source>
</evidence>
<dbReference type="AlphaFoldDB" id="A0A8H4IZX7"/>
<accession>A0A8H4IZX7</accession>
<proteinExistence type="predicted"/>
<dbReference type="EMBL" id="WWBZ02000016">
    <property type="protein sequence ID" value="KAF4309352.1"/>
    <property type="molecule type" value="Genomic_DNA"/>
</dbReference>
<feature type="compositionally biased region" description="Low complexity" evidence="1">
    <location>
        <begin position="21"/>
        <end position="32"/>
    </location>
</feature>
<evidence type="ECO:0000313" key="3">
    <source>
        <dbReference type="Proteomes" id="UP000572817"/>
    </source>
</evidence>
<name>A0A8H4IZX7_9PEZI</name>
<dbReference type="Proteomes" id="UP000572817">
    <property type="component" value="Unassembled WGS sequence"/>
</dbReference>
<sequence length="179" mass="20090">MDPNKQNRSHRDCRDDANLPESFTSSETSFGSFIVPKPESEVESGYAPPPLAVNAQLLPPDEGICAANMLNLEIVAHAHTEMALQMEKIRASRLERHYTHQSVALAAWQNAYQDCLGKTQSQAEEIARLKQEVEEYKAANQQLLERTGSWRDTARPAWTPRHQSSSLRKAPRPVPLESS</sequence>
<evidence type="ECO:0000256" key="1">
    <source>
        <dbReference type="SAM" id="MobiDB-lite"/>
    </source>
</evidence>